<feature type="compositionally biased region" description="Polar residues" evidence="3">
    <location>
        <begin position="1"/>
        <end position="13"/>
    </location>
</feature>
<evidence type="ECO:0000313" key="5">
    <source>
        <dbReference type="EMBL" id="KAK5635673.1"/>
    </source>
</evidence>
<dbReference type="EMBL" id="JAWHQM010000056">
    <property type="protein sequence ID" value="KAK5635673.1"/>
    <property type="molecule type" value="Genomic_DNA"/>
</dbReference>
<accession>A0AAN7UY03</accession>
<name>A0AAN7UY03_9PEZI</name>
<evidence type="ECO:0008006" key="7">
    <source>
        <dbReference type="Google" id="ProtNLM"/>
    </source>
</evidence>
<feature type="region of interest" description="Disordered" evidence="3">
    <location>
        <begin position="1"/>
        <end position="29"/>
    </location>
</feature>
<keyword evidence="4" id="KW-0812">Transmembrane</keyword>
<dbReference type="Pfam" id="PF11807">
    <property type="entry name" value="UstYa"/>
    <property type="match status" value="1"/>
</dbReference>
<dbReference type="PANTHER" id="PTHR33365">
    <property type="entry name" value="YALI0B05434P"/>
    <property type="match status" value="1"/>
</dbReference>
<protein>
    <recommendedName>
        <fullName evidence="7">Tat pathway signal sequence</fullName>
    </recommendedName>
</protein>
<dbReference type="InterPro" id="IPR021765">
    <property type="entry name" value="UstYa-like"/>
</dbReference>
<keyword evidence="4" id="KW-1133">Transmembrane helix</keyword>
<gene>
    <name evidence="5" type="ORF">RRF57_011385</name>
</gene>
<evidence type="ECO:0000256" key="4">
    <source>
        <dbReference type="SAM" id="Phobius"/>
    </source>
</evidence>
<evidence type="ECO:0000313" key="6">
    <source>
        <dbReference type="Proteomes" id="UP001305414"/>
    </source>
</evidence>
<dbReference type="Proteomes" id="UP001305414">
    <property type="component" value="Unassembled WGS sequence"/>
</dbReference>
<reference evidence="5 6" key="1">
    <citation type="submission" date="2023-10" db="EMBL/GenBank/DDBJ databases">
        <title>Draft genome sequence of Xylaria bambusicola isolate GMP-LS, the root and basal stem rot pathogen of sugarcane in Indonesia.</title>
        <authorList>
            <person name="Selvaraj P."/>
            <person name="Muralishankar V."/>
            <person name="Muruganantham S."/>
            <person name="Sp S."/>
            <person name="Haryani S."/>
            <person name="Lau K.J.X."/>
            <person name="Naqvi N.I."/>
        </authorList>
    </citation>
    <scope>NUCLEOTIDE SEQUENCE [LARGE SCALE GENOMIC DNA]</scope>
    <source>
        <strain evidence="5">GMP-LS</strain>
    </source>
</reference>
<evidence type="ECO:0000256" key="1">
    <source>
        <dbReference type="ARBA" id="ARBA00004685"/>
    </source>
</evidence>
<sequence length="326" mass="36867">MLRPTQKQPSHMGNSPTSTKNPSSSQTAAFTMGKGKTKYTLLRKPSQDGELIELESNMSSQDEPVSKLTKPIKIGMWLLQIAILAVSFTLFIVSRSTVHNKTGTLEKLLEIATFCKYYLLKDKTAPALEKVGKISETITFNGTFDFPSVYRGYPNVDVDAAWKRITKVGPFSVTAEDIVKMGKSAEECSKLPEELGGGYMGTIEVFHQLHCLDMIRKYTYLDYYLPKNRDYWGDPLMRVHIAFLPSDHCIEMLRQVLMCNSDLGIITYNFVEIRPEAWPDFNTVHRCRNFEDVLDWYHERELHTTGSKSGTQITKTAGAFVVATPP</sequence>
<keyword evidence="4" id="KW-0472">Membrane</keyword>
<evidence type="ECO:0000256" key="2">
    <source>
        <dbReference type="ARBA" id="ARBA00035112"/>
    </source>
</evidence>
<feature type="transmembrane region" description="Helical" evidence="4">
    <location>
        <begin position="74"/>
        <end position="93"/>
    </location>
</feature>
<proteinExistence type="inferred from homology"/>
<comment type="caution">
    <text evidence="5">The sequence shown here is derived from an EMBL/GenBank/DDBJ whole genome shotgun (WGS) entry which is preliminary data.</text>
</comment>
<dbReference type="PANTHER" id="PTHR33365:SF4">
    <property type="entry name" value="CYCLOCHLOROTINE BIOSYNTHESIS PROTEIN O"/>
    <property type="match status" value="1"/>
</dbReference>
<comment type="similarity">
    <text evidence="2">Belongs to the ustYa family.</text>
</comment>
<dbReference type="GO" id="GO:0043386">
    <property type="term" value="P:mycotoxin biosynthetic process"/>
    <property type="evidence" value="ECO:0007669"/>
    <property type="project" value="InterPro"/>
</dbReference>
<feature type="compositionally biased region" description="Low complexity" evidence="3">
    <location>
        <begin position="14"/>
        <end position="25"/>
    </location>
</feature>
<keyword evidence="6" id="KW-1185">Reference proteome</keyword>
<comment type="pathway">
    <text evidence="1">Mycotoxin biosynthesis.</text>
</comment>
<organism evidence="5 6">
    <name type="scientific">Xylaria bambusicola</name>
    <dbReference type="NCBI Taxonomy" id="326684"/>
    <lineage>
        <taxon>Eukaryota</taxon>
        <taxon>Fungi</taxon>
        <taxon>Dikarya</taxon>
        <taxon>Ascomycota</taxon>
        <taxon>Pezizomycotina</taxon>
        <taxon>Sordariomycetes</taxon>
        <taxon>Xylariomycetidae</taxon>
        <taxon>Xylariales</taxon>
        <taxon>Xylariaceae</taxon>
        <taxon>Xylaria</taxon>
    </lineage>
</organism>
<dbReference type="AlphaFoldDB" id="A0AAN7UY03"/>
<evidence type="ECO:0000256" key="3">
    <source>
        <dbReference type="SAM" id="MobiDB-lite"/>
    </source>
</evidence>